<dbReference type="PATRIC" id="fig|378806.16.peg.3828"/>
<comment type="caution">
    <text evidence="2">The sequence shown here is derived from an EMBL/GenBank/DDBJ whole genome shotgun (WGS) entry which is preliminary data.</text>
</comment>
<proteinExistence type="predicted"/>
<reference evidence="2 3" key="1">
    <citation type="submission" date="2006-04" db="EMBL/GenBank/DDBJ databases">
        <authorList>
            <person name="Nierman W.C."/>
        </authorList>
    </citation>
    <scope>NUCLEOTIDE SEQUENCE [LARGE SCALE GENOMIC DNA]</scope>
    <source>
        <strain evidence="2 3">DW4/3-1</strain>
    </source>
</reference>
<evidence type="ECO:0000313" key="2">
    <source>
        <dbReference type="EMBL" id="EAU64812.1"/>
    </source>
</evidence>
<dbReference type="AlphaFoldDB" id="Q08WE4"/>
<organism evidence="2 3">
    <name type="scientific">Stigmatella aurantiaca (strain DW4/3-1)</name>
    <dbReference type="NCBI Taxonomy" id="378806"/>
    <lineage>
        <taxon>Bacteria</taxon>
        <taxon>Pseudomonadati</taxon>
        <taxon>Myxococcota</taxon>
        <taxon>Myxococcia</taxon>
        <taxon>Myxococcales</taxon>
        <taxon>Cystobacterineae</taxon>
        <taxon>Archangiaceae</taxon>
        <taxon>Stigmatella</taxon>
    </lineage>
</organism>
<feature type="compositionally biased region" description="Low complexity" evidence="1">
    <location>
        <begin position="39"/>
        <end position="65"/>
    </location>
</feature>
<protein>
    <submittedName>
        <fullName evidence="2">Uncharacterized protein</fullName>
    </submittedName>
</protein>
<gene>
    <name evidence="2" type="ORF">STIAU_2592</name>
</gene>
<feature type="region of interest" description="Disordered" evidence="1">
    <location>
        <begin position="1"/>
        <end position="76"/>
    </location>
</feature>
<dbReference type="EMBL" id="AAMD01000102">
    <property type="protein sequence ID" value="EAU64812.1"/>
    <property type="molecule type" value="Genomic_DNA"/>
</dbReference>
<evidence type="ECO:0000256" key="1">
    <source>
        <dbReference type="SAM" id="MobiDB-lite"/>
    </source>
</evidence>
<accession>Q08WE4</accession>
<name>Q08WE4_STIAD</name>
<sequence length="179" mass="19216">MEATPEVLTSPAIEPSMPKKPEAKSQKTSSARPVKRTPTRTAKAAKPAAQKAASKSSPKASQARAGTKAPRTQSTQAVTQLVDALKTHPQQKDLVTAGQQKDQLLRSLIPLYLARALNLEVTSGTTSRFWGTFGVSYAAPNAAKALRMNTGYAQETRKGKTITSKGVRYVEQAIKQVRA</sequence>
<dbReference type="Proteomes" id="UP000032702">
    <property type="component" value="Unassembled WGS sequence"/>
</dbReference>
<evidence type="ECO:0000313" key="3">
    <source>
        <dbReference type="Proteomes" id="UP000032702"/>
    </source>
</evidence>